<name>A0AAW3TC04_9MICO</name>
<evidence type="ECO:0000313" key="6">
    <source>
        <dbReference type="Proteomes" id="UP000590225"/>
    </source>
</evidence>
<accession>A0AAW3TC04</accession>
<dbReference type="PANTHER" id="PTHR30146">
    <property type="entry name" value="LACI-RELATED TRANSCRIPTIONAL REPRESSOR"/>
    <property type="match status" value="1"/>
</dbReference>
<dbReference type="PROSITE" id="PS50932">
    <property type="entry name" value="HTH_LACI_2"/>
    <property type="match status" value="1"/>
</dbReference>
<protein>
    <submittedName>
        <fullName evidence="5">DNA-binding LacI/PurR family transcriptional regulator</fullName>
    </submittedName>
</protein>
<comment type="caution">
    <text evidence="5">The sequence shown here is derived from an EMBL/GenBank/DDBJ whole genome shotgun (WGS) entry which is preliminary data.</text>
</comment>
<keyword evidence="3" id="KW-0804">Transcription</keyword>
<keyword evidence="1" id="KW-0805">Transcription regulation</keyword>
<dbReference type="Gene3D" id="1.10.260.40">
    <property type="entry name" value="lambda repressor-like DNA-binding domains"/>
    <property type="match status" value="1"/>
</dbReference>
<dbReference type="SMART" id="SM00354">
    <property type="entry name" value="HTH_LACI"/>
    <property type="match status" value="1"/>
</dbReference>
<dbReference type="CDD" id="cd06267">
    <property type="entry name" value="PBP1_LacI_sugar_binding-like"/>
    <property type="match status" value="1"/>
</dbReference>
<reference evidence="5 6" key="1">
    <citation type="submission" date="2020-07" db="EMBL/GenBank/DDBJ databases">
        <title>Above-ground endophytic microbial communities from plants in different locations in the United States.</title>
        <authorList>
            <person name="Frank C."/>
        </authorList>
    </citation>
    <scope>NUCLEOTIDE SEQUENCE [LARGE SCALE GENOMIC DNA]</scope>
    <source>
        <strain evidence="5 6">WPL5_2</strain>
    </source>
</reference>
<dbReference type="Gene3D" id="3.40.50.2300">
    <property type="match status" value="2"/>
</dbReference>
<dbReference type="AlphaFoldDB" id="A0AAW3TC04"/>
<dbReference type="Pfam" id="PF13377">
    <property type="entry name" value="Peripla_BP_3"/>
    <property type="match status" value="1"/>
</dbReference>
<dbReference type="Pfam" id="PF00356">
    <property type="entry name" value="LacI"/>
    <property type="match status" value="1"/>
</dbReference>
<dbReference type="InterPro" id="IPR010982">
    <property type="entry name" value="Lambda_DNA-bd_dom_sf"/>
</dbReference>
<evidence type="ECO:0000259" key="4">
    <source>
        <dbReference type="PROSITE" id="PS50932"/>
    </source>
</evidence>
<evidence type="ECO:0000313" key="5">
    <source>
        <dbReference type="EMBL" id="MBA8991563.1"/>
    </source>
</evidence>
<dbReference type="SUPFAM" id="SSF47413">
    <property type="entry name" value="lambda repressor-like DNA-binding domains"/>
    <property type="match status" value="1"/>
</dbReference>
<dbReference type="SUPFAM" id="SSF53822">
    <property type="entry name" value="Periplasmic binding protein-like I"/>
    <property type="match status" value="1"/>
</dbReference>
<dbReference type="Proteomes" id="UP000590225">
    <property type="component" value="Unassembled WGS sequence"/>
</dbReference>
<dbReference type="InterPro" id="IPR028082">
    <property type="entry name" value="Peripla_BP_I"/>
</dbReference>
<dbReference type="GO" id="GO:0000976">
    <property type="term" value="F:transcription cis-regulatory region binding"/>
    <property type="evidence" value="ECO:0007669"/>
    <property type="project" value="TreeGrafter"/>
</dbReference>
<dbReference type="EMBL" id="JACGXP010000004">
    <property type="protein sequence ID" value="MBA8991563.1"/>
    <property type="molecule type" value="Genomic_DNA"/>
</dbReference>
<dbReference type="PANTHER" id="PTHR30146:SF109">
    <property type="entry name" value="HTH-TYPE TRANSCRIPTIONAL REGULATOR GALS"/>
    <property type="match status" value="1"/>
</dbReference>
<dbReference type="CDD" id="cd01392">
    <property type="entry name" value="HTH_LacI"/>
    <property type="match status" value="1"/>
</dbReference>
<gene>
    <name evidence="5" type="ORF">FHW23_002832</name>
</gene>
<evidence type="ECO:0000256" key="2">
    <source>
        <dbReference type="ARBA" id="ARBA00023125"/>
    </source>
</evidence>
<evidence type="ECO:0000256" key="1">
    <source>
        <dbReference type="ARBA" id="ARBA00023015"/>
    </source>
</evidence>
<dbReference type="InterPro" id="IPR000843">
    <property type="entry name" value="HTH_LacI"/>
</dbReference>
<evidence type="ECO:0000256" key="3">
    <source>
        <dbReference type="ARBA" id="ARBA00023163"/>
    </source>
</evidence>
<keyword evidence="2 5" id="KW-0238">DNA-binding</keyword>
<dbReference type="InterPro" id="IPR046335">
    <property type="entry name" value="LacI/GalR-like_sensor"/>
</dbReference>
<dbReference type="GO" id="GO:0003700">
    <property type="term" value="F:DNA-binding transcription factor activity"/>
    <property type="evidence" value="ECO:0007669"/>
    <property type="project" value="TreeGrafter"/>
</dbReference>
<dbReference type="RefSeq" id="WP_182516627.1">
    <property type="nucleotide sequence ID" value="NZ_JACGXP010000004.1"/>
</dbReference>
<proteinExistence type="predicted"/>
<organism evidence="5 6">
    <name type="scientific">Curtobacterium pusillum</name>
    <dbReference type="NCBI Taxonomy" id="69373"/>
    <lineage>
        <taxon>Bacteria</taxon>
        <taxon>Bacillati</taxon>
        <taxon>Actinomycetota</taxon>
        <taxon>Actinomycetes</taxon>
        <taxon>Micrococcales</taxon>
        <taxon>Microbacteriaceae</taxon>
        <taxon>Curtobacterium</taxon>
    </lineage>
</organism>
<sequence length="329" mass="33359">MRDVADRADVSKSLVSLAYRSPASVSPHRLERILAAAAELGYRPNRVARSLNGAREDFVGILVADTRNPVLTDVVESARATLADAGRLGLVTSAVLPSPSSGSALDVEVVAMLGDLQPSGLLVVGSVPDMDRVVEMTASARLVIASGRPGSRGGLATVRGDDEVGMRLVVDHLTALGHRRIGHVGGEGGPVAAGRASAFAGAVREHGLDAGTIVPSDFTERAGHRAASALLDSADPPTAIAAVNDLAAIGVLAAVAERGLSGTVAVTGYDNTYLAALGPIDLTSVDPHNDVIGRRAAELLLAPGHVPASDDGVLVAPSLAVRGSSTTVV</sequence>
<feature type="domain" description="HTH lacI-type" evidence="4">
    <location>
        <begin position="1"/>
        <end position="53"/>
    </location>
</feature>